<dbReference type="EMBL" id="CP002069">
    <property type="protein sequence ID" value="ADI74117.1"/>
    <property type="molecule type" value="Genomic_DNA"/>
</dbReference>
<dbReference type="InterPro" id="IPR007160">
    <property type="entry name" value="DUF362"/>
</dbReference>
<sequence length="354" mass="40045">MSQVSVLKTSPETVLEDYSKLMRSVKYQDYLPKDKTTIIKLNLSWSLYYPACSTEPWQLEAVLKTLKEDGYKDIVAMENKTVVTNPIKGAKQNKWLSILDKYDVDFVPLTDVKWLDYNPSTEMVGMDKVFPDGFQIPEPFIGANVLHLPTQKTHGHTTITGAMKNAFGGLLNERRHHSHKYIHEVLVDLLKIQKEIHPGIFAVMDGTVCGDGAGPRTMTPKIKDYILASYDQVSIDAVSAKMMGFDPMSIDKIKMADELGLGSGNLDNIKIVGEDISDVNYNFEVGESLVVSGDKLFRKGGLKFLEPLLFHTPLFKIPILASSTYHDRFWYPVIGKKYVNEFMETKWGKLFSKY</sequence>
<gene>
    <name evidence="2" type="ordered locus">Metev_1248</name>
</gene>
<evidence type="ECO:0000313" key="2">
    <source>
        <dbReference type="EMBL" id="ADI74117.1"/>
    </source>
</evidence>
<organism evidence="2 3">
    <name type="scientific">Methanohalobium evestigatum (strain ATCC BAA-1072 / DSM 3721 / NBRC 107634 / OCM 161 / Z-7303)</name>
    <dbReference type="NCBI Taxonomy" id="644295"/>
    <lineage>
        <taxon>Archaea</taxon>
        <taxon>Methanobacteriati</taxon>
        <taxon>Methanobacteriota</taxon>
        <taxon>Stenosarchaea group</taxon>
        <taxon>Methanomicrobia</taxon>
        <taxon>Methanosarcinales</taxon>
        <taxon>Methanosarcinaceae</taxon>
        <taxon>Methanohalobium</taxon>
    </lineage>
</organism>
<evidence type="ECO:0000259" key="1">
    <source>
        <dbReference type="Pfam" id="PF04015"/>
    </source>
</evidence>
<dbReference type="OrthoDB" id="2837at2157"/>
<accession>D7E7P4</accession>
<dbReference type="STRING" id="644295.Metev_1248"/>
<dbReference type="KEGG" id="mev:Metev_1248"/>
<evidence type="ECO:0000313" key="3">
    <source>
        <dbReference type="Proteomes" id="UP000000391"/>
    </source>
</evidence>
<protein>
    <recommendedName>
        <fullName evidence="1">DUF362 domain-containing protein</fullName>
    </recommendedName>
</protein>
<dbReference type="HOGENOM" id="CLU_747346_0_0_2"/>
<dbReference type="AlphaFoldDB" id="D7E7P4"/>
<dbReference type="RefSeq" id="WP_013194683.1">
    <property type="nucleotide sequence ID" value="NC_014253.1"/>
</dbReference>
<keyword evidence="3" id="KW-1185">Reference proteome</keyword>
<feature type="domain" description="DUF362" evidence="1">
    <location>
        <begin position="38"/>
        <end position="240"/>
    </location>
</feature>
<dbReference type="Proteomes" id="UP000000391">
    <property type="component" value="Chromosome"/>
</dbReference>
<proteinExistence type="predicted"/>
<dbReference type="Pfam" id="PF04015">
    <property type="entry name" value="DUF362"/>
    <property type="match status" value="1"/>
</dbReference>
<dbReference type="GeneID" id="9346881"/>
<name>D7E7P4_METEZ</name>
<reference evidence="2 3" key="1">
    <citation type="submission" date="2010-06" db="EMBL/GenBank/DDBJ databases">
        <title>Complete sequence chromosome of Methanohalobium evestigatum Z-7303.</title>
        <authorList>
            <consortium name="US DOE Joint Genome Institute"/>
            <person name="Lucas S."/>
            <person name="Copeland A."/>
            <person name="Lapidus A."/>
            <person name="Cheng J.-F."/>
            <person name="Bruce D."/>
            <person name="Goodwin L."/>
            <person name="Pitluck S."/>
            <person name="Saunders E."/>
            <person name="Detter J.C."/>
            <person name="Han C."/>
            <person name="Tapia R."/>
            <person name="Land M."/>
            <person name="Hauser L."/>
            <person name="Kyrpides N."/>
            <person name="Mikhailova N."/>
            <person name="Sieprawska-Lupa M."/>
            <person name="Whitman W.B."/>
            <person name="Anderson I."/>
            <person name="Woyke T."/>
        </authorList>
    </citation>
    <scope>NUCLEOTIDE SEQUENCE [LARGE SCALE GENOMIC DNA]</scope>
    <source>
        <strain evidence="3">ATCC BAA-1072 / DSM 3721 / NBRC 107634 / OCM 161 / Z-7303</strain>
    </source>
</reference>